<evidence type="ECO:0000313" key="4">
    <source>
        <dbReference type="Proteomes" id="UP000053797"/>
    </source>
</evidence>
<reference evidence="3 6" key="3">
    <citation type="submission" date="2023-12" db="EMBL/GenBank/DDBJ databases">
        <authorList>
            <person name="Easwaran N."/>
            <person name="Lazarus H.P.S."/>
        </authorList>
    </citation>
    <scope>NUCLEOTIDE SEQUENCE [LARGE SCALE GENOMIC DNA]</scope>
    <source>
        <strain evidence="3 6">VIT-2023</strain>
    </source>
</reference>
<protein>
    <submittedName>
        <fullName evidence="1">Uncharacterized protein</fullName>
    </submittedName>
</protein>
<dbReference type="GeneID" id="90838167"/>
<comment type="caution">
    <text evidence="1">The sequence shown here is derived from an EMBL/GenBank/DDBJ whole genome shotgun (WGS) entry which is preliminary data.</text>
</comment>
<evidence type="ECO:0000313" key="6">
    <source>
        <dbReference type="Proteomes" id="UP001387110"/>
    </source>
</evidence>
<dbReference type="OrthoDB" id="2353585at2"/>
<evidence type="ECO:0000313" key="1">
    <source>
        <dbReference type="EMBL" id="KSU48486.1"/>
    </source>
</evidence>
<gene>
    <name evidence="1" type="ORF">AS033_12770</name>
    <name evidence="2" type="ORF">RSA11_13070</name>
    <name evidence="3" type="ORF">SZL87_12655</name>
</gene>
<proteinExistence type="predicted"/>
<organism evidence="1 4">
    <name type="scientific">Exiguobacterium indicum</name>
    <dbReference type="NCBI Taxonomy" id="296995"/>
    <lineage>
        <taxon>Bacteria</taxon>
        <taxon>Bacillati</taxon>
        <taxon>Bacillota</taxon>
        <taxon>Bacilli</taxon>
        <taxon>Bacillales</taxon>
        <taxon>Bacillales Family XII. Incertae Sedis</taxon>
        <taxon>Exiguobacterium</taxon>
    </lineage>
</organism>
<dbReference type="RefSeq" id="WP_023469628.1">
    <property type="nucleotide sequence ID" value="NZ_FMYN01000004.1"/>
</dbReference>
<reference evidence="2 5" key="2">
    <citation type="journal article" date="2016" name="Front. Microbiol.">
        <title>Genomic Resource of Rice Seed Associated Bacteria.</title>
        <authorList>
            <person name="Midha S."/>
            <person name="Bansal K."/>
            <person name="Sharma S."/>
            <person name="Kumar N."/>
            <person name="Patil P.P."/>
            <person name="Chaudhry V."/>
            <person name="Patil P.B."/>
        </authorList>
    </citation>
    <scope>NUCLEOTIDE SEQUENCE [LARGE SCALE GENOMIC DNA]</scope>
    <source>
        <strain evidence="2 5">RSA11</strain>
    </source>
</reference>
<dbReference type="EMBL" id="LNQL01000004">
    <property type="protein sequence ID" value="KSU48486.1"/>
    <property type="molecule type" value="Genomic_DNA"/>
</dbReference>
<dbReference type="EMBL" id="JBAWKY010000004">
    <property type="protein sequence ID" value="MEI4463267.1"/>
    <property type="molecule type" value="Genomic_DNA"/>
</dbReference>
<evidence type="ECO:0000313" key="5">
    <source>
        <dbReference type="Proteomes" id="UP000072605"/>
    </source>
</evidence>
<reference evidence="1 4" key="1">
    <citation type="journal article" date="2015" name="Int. J. Syst. Evol. Microbiol.">
        <title>Exiguobacterium enclense sp. nov., isolated from sediment.</title>
        <authorList>
            <person name="Dastager S.G."/>
            <person name="Mawlankar R."/>
            <person name="Sonalkar V.V."/>
            <person name="Thorat M.N."/>
            <person name="Mual P."/>
            <person name="Verma A."/>
            <person name="Krishnamurthi S."/>
            <person name="Tang S.K."/>
            <person name="Li W.J."/>
        </authorList>
    </citation>
    <scope>NUCLEOTIDE SEQUENCE [LARGE SCALE GENOMIC DNA]</scope>
    <source>
        <strain evidence="1 4">NIO-1109</strain>
    </source>
</reference>
<dbReference type="Proteomes" id="UP001387110">
    <property type="component" value="Unassembled WGS sequence"/>
</dbReference>
<name>A0A0V8GEF0_9BACL</name>
<evidence type="ECO:0000313" key="2">
    <source>
        <dbReference type="EMBL" id="KTR25818.1"/>
    </source>
</evidence>
<evidence type="ECO:0000313" key="3">
    <source>
        <dbReference type="EMBL" id="MEI4463267.1"/>
    </source>
</evidence>
<dbReference type="Proteomes" id="UP000072605">
    <property type="component" value="Unassembled WGS sequence"/>
</dbReference>
<dbReference type="EMBL" id="LDQV01000030">
    <property type="protein sequence ID" value="KTR25818.1"/>
    <property type="molecule type" value="Genomic_DNA"/>
</dbReference>
<accession>A0A0V8GEF0</accession>
<keyword evidence="6" id="KW-1185">Reference proteome</keyword>
<dbReference type="AlphaFoldDB" id="A0A0V8GEF0"/>
<sequence>MKKNYFVVATLGGALVGATLSLLHKDTRQAQFAAVKRTFSGAGTQLSAVKQDPKGRFEELKALYTDNQETIHNLIDDVKDLAEVLRK</sequence>
<dbReference type="Proteomes" id="UP000053797">
    <property type="component" value="Unassembled WGS sequence"/>
</dbReference>